<reference evidence="3 4" key="1">
    <citation type="submission" date="2020-06" db="EMBL/GenBank/DDBJ databases">
        <authorList>
            <person name="Li R."/>
            <person name="Bekaert M."/>
        </authorList>
    </citation>
    <scope>NUCLEOTIDE SEQUENCE [LARGE SCALE GENOMIC DNA]</scope>
    <source>
        <strain evidence="4">wild</strain>
    </source>
</reference>
<feature type="domain" description="Novel STAND NTPase 3" evidence="2">
    <location>
        <begin position="193"/>
        <end position="345"/>
    </location>
</feature>
<proteinExistence type="predicted"/>
<evidence type="ECO:0000313" key="4">
    <source>
        <dbReference type="Proteomes" id="UP000507470"/>
    </source>
</evidence>
<dbReference type="AlphaFoldDB" id="A0A6J8ECX8"/>
<dbReference type="Pfam" id="PF20720">
    <property type="entry name" value="nSTAND3"/>
    <property type="match status" value="1"/>
</dbReference>
<feature type="domain" description="DZIP3-like HEPN" evidence="1">
    <location>
        <begin position="41"/>
        <end position="170"/>
    </location>
</feature>
<dbReference type="Proteomes" id="UP000507470">
    <property type="component" value="Unassembled WGS sequence"/>
</dbReference>
<evidence type="ECO:0000313" key="3">
    <source>
        <dbReference type="EMBL" id="CAC5416901.1"/>
    </source>
</evidence>
<gene>
    <name evidence="3" type="ORF">MCOR_49474</name>
</gene>
<accession>A0A6J8ECX8</accession>
<name>A0A6J8ECX8_MYTCO</name>
<sequence length="488" mass="56801">MMPISQEEENNARIYLLLSGISERAVRALFDKEFDPSFLYLSLKKEINNLNDLKENRTLNQSQWRLLFPINCKPQSSKFDVTLMTTLLTNLANFSLYKKFPLLTDTSISADLARIRYYRNYISHESLKEGETINFTEAWDDISSAVRRLGGKQMHDECIDLKTKCLDRSTVPWNIRVQINQILAEWRMNNSNFVETRAAKYVLERLHENSCVTITAASGVGKTSILRYVALGMKDGGYDLLLVTSPHDIVKYHNPNKKTLFVIDDFCGIFTINQSYLDNCEIVLDRIKILVQNKLTKIIVACRLQVYKDEKFASLSIFRTCVCNLQSDDLCLLQTEKQMIAELYLETKASTIIQYCDLYDCFPLLCKLYSENTGLNISDFFKNPFLVYEAEIDKLCKVDFGKYCALALCVMFNNTLKEEWFTGEIDKEIRKRIKNICEECKLERGTSRLLLLDKMKTLEHSFLKKENDIYKLYMINCLTSWYIILDKR</sequence>
<organism evidence="3 4">
    <name type="scientific">Mytilus coruscus</name>
    <name type="common">Sea mussel</name>
    <dbReference type="NCBI Taxonomy" id="42192"/>
    <lineage>
        <taxon>Eukaryota</taxon>
        <taxon>Metazoa</taxon>
        <taxon>Spiralia</taxon>
        <taxon>Lophotrochozoa</taxon>
        <taxon>Mollusca</taxon>
        <taxon>Bivalvia</taxon>
        <taxon>Autobranchia</taxon>
        <taxon>Pteriomorphia</taxon>
        <taxon>Mytilida</taxon>
        <taxon>Mytiloidea</taxon>
        <taxon>Mytilidae</taxon>
        <taxon>Mytilinae</taxon>
        <taxon>Mytilus</taxon>
    </lineage>
</organism>
<keyword evidence="4" id="KW-1185">Reference proteome</keyword>
<protein>
    <submittedName>
        <fullName evidence="3">Uncharacterized protein</fullName>
    </submittedName>
</protein>
<dbReference type="InterPro" id="IPR049050">
    <property type="entry name" value="nSTAND3"/>
</dbReference>
<evidence type="ECO:0000259" key="1">
    <source>
        <dbReference type="Pfam" id="PF18738"/>
    </source>
</evidence>
<dbReference type="InterPro" id="IPR041249">
    <property type="entry name" value="HEPN_DZIP3"/>
</dbReference>
<dbReference type="EMBL" id="CACVKT020008722">
    <property type="protein sequence ID" value="CAC5416901.1"/>
    <property type="molecule type" value="Genomic_DNA"/>
</dbReference>
<evidence type="ECO:0000259" key="2">
    <source>
        <dbReference type="Pfam" id="PF20720"/>
    </source>
</evidence>
<dbReference type="Pfam" id="PF18738">
    <property type="entry name" value="HEPN_DZIP3"/>
    <property type="match status" value="1"/>
</dbReference>
<dbReference type="OrthoDB" id="6083162at2759"/>